<evidence type="ECO:0000256" key="1">
    <source>
        <dbReference type="ARBA" id="ARBA00003416"/>
    </source>
</evidence>
<dbReference type="Proteomes" id="UP000294862">
    <property type="component" value="Unassembled WGS sequence"/>
</dbReference>
<evidence type="ECO:0000313" key="8">
    <source>
        <dbReference type="Proteomes" id="UP000294862"/>
    </source>
</evidence>
<evidence type="ECO:0000256" key="5">
    <source>
        <dbReference type="SAM" id="Coils"/>
    </source>
</evidence>
<evidence type="ECO:0000313" key="7">
    <source>
        <dbReference type="EMBL" id="TCO40814.1"/>
    </source>
</evidence>
<keyword evidence="3 5" id="KW-0175">Coiled coil</keyword>
<dbReference type="InterPro" id="IPR003798">
    <property type="entry name" value="DNA_recombination_RmuC"/>
</dbReference>
<comment type="similarity">
    <text evidence="2">Belongs to the RmuC family.</text>
</comment>
<name>A0A4R2I8W2_9GAMM</name>
<comment type="caution">
    <text evidence="7">The sequence shown here is derived from an EMBL/GenBank/DDBJ whole genome shotgun (WGS) entry which is preliminary data.</text>
</comment>
<dbReference type="PANTHER" id="PTHR30563:SF0">
    <property type="entry name" value="DNA RECOMBINATION PROTEIN RMUC"/>
    <property type="match status" value="1"/>
</dbReference>
<sequence length="496" mass="54781">MSSFPSIDLILAGLAGFIAGLLAAWPAVRSRIARAHADGRASRDAEIATLGGQRDAEARRAEEFAARIQRYEHEWTQAEQNLRKVTAHAAAQQAQAERLARDLADARRARDEAQAQLVDLTGRHAALEAGSAAQAHAAAEKLQLLEQAEVRLREAFQNLAQGILDDKAERLREQSGQQLSGLLDPFREQLKQFRETVEQRHASDQRERGMLAQEIQSLRQLNQRISEDALNLTRALKGDTRAQGAWGELVLERVLEASGLAEGREFELQVVMADEDGGRPRPDVIVHLPERKDLVIDAKVSLTAYERMQSATDEGERDALLREHVASVKRHVDSLSKKKYDSIPGLHTLDFVLLFVPIEAALIEAVRADDTLYTYALARNISLVCPSTLLATLRTVSHLWRLEDRNANAMEIAKRAGALHDSFVMLMSELQGIGDALARAQALHEGALKRIGSGRGHLLGRVDQLRRLGADARKQLSLLPDEAKSESEADENADDA</sequence>
<dbReference type="PANTHER" id="PTHR30563">
    <property type="entry name" value="DNA RECOMBINATION PROTEIN RMUC"/>
    <property type="match status" value="1"/>
</dbReference>
<evidence type="ECO:0000256" key="2">
    <source>
        <dbReference type="ARBA" id="ARBA00009840"/>
    </source>
</evidence>
<keyword evidence="4" id="KW-0233">DNA recombination</keyword>
<proteinExistence type="inferred from homology"/>
<organism evidence="7 8">
    <name type="scientific">Dokdonella fugitiva</name>
    <dbReference type="NCBI Taxonomy" id="328517"/>
    <lineage>
        <taxon>Bacteria</taxon>
        <taxon>Pseudomonadati</taxon>
        <taxon>Pseudomonadota</taxon>
        <taxon>Gammaproteobacteria</taxon>
        <taxon>Lysobacterales</taxon>
        <taxon>Rhodanobacteraceae</taxon>
        <taxon>Dokdonella</taxon>
    </lineage>
</organism>
<feature type="region of interest" description="Disordered" evidence="6">
    <location>
        <begin position="477"/>
        <end position="496"/>
    </location>
</feature>
<gene>
    <name evidence="7" type="ORF">EV148_104176</name>
</gene>
<comment type="function">
    <text evidence="1">Involved in DNA recombination.</text>
</comment>
<evidence type="ECO:0000256" key="4">
    <source>
        <dbReference type="ARBA" id="ARBA00023172"/>
    </source>
</evidence>
<dbReference type="Pfam" id="PF02646">
    <property type="entry name" value="RmuC"/>
    <property type="match status" value="1"/>
</dbReference>
<reference evidence="7 8" key="1">
    <citation type="journal article" date="2015" name="Stand. Genomic Sci.">
        <title>Genomic Encyclopedia of Bacterial and Archaeal Type Strains, Phase III: the genomes of soil and plant-associated and newly described type strains.</title>
        <authorList>
            <person name="Whitman W.B."/>
            <person name="Woyke T."/>
            <person name="Klenk H.P."/>
            <person name="Zhou Y."/>
            <person name="Lilburn T.G."/>
            <person name="Beck B.J."/>
            <person name="De Vos P."/>
            <person name="Vandamme P."/>
            <person name="Eisen J.A."/>
            <person name="Garrity G."/>
            <person name="Hugenholtz P."/>
            <person name="Kyrpides N.C."/>
        </authorList>
    </citation>
    <scope>NUCLEOTIDE SEQUENCE [LARGE SCALE GENOMIC DNA]</scope>
    <source>
        <strain evidence="7 8">A3</strain>
    </source>
</reference>
<evidence type="ECO:0000256" key="3">
    <source>
        <dbReference type="ARBA" id="ARBA00023054"/>
    </source>
</evidence>
<protein>
    <submittedName>
        <fullName evidence="7">DNA recombination protein RmuC</fullName>
    </submittedName>
</protein>
<dbReference type="EMBL" id="SLWQ01000004">
    <property type="protein sequence ID" value="TCO40814.1"/>
    <property type="molecule type" value="Genomic_DNA"/>
</dbReference>
<accession>A0A4R2I8W2</accession>
<dbReference type="RefSeq" id="WP_131997185.1">
    <property type="nucleotide sequence ID" value="NZ_JACGXM010000010.1"/>
</dbReference>
<feature type="coiled-coil region" evidence="5">
    <location>
        <begin position="54"/>
        <end position="158"/>
    </location>
</feature>
<keyword evidence="8" id="KW-1185">Reference proteome</keyword>
<dbReference type="OrthoDB" id="9765111at2"/>
<evidence type="ECO:0000256" key="6">
    <source>
        <dbReference type="SAM" id="MobiDB-lite"/>
    </source>
</evidence>
<dbReference type="GO" id="GO:0006310">
    <property type="term" value="P:DNA recombination"/>
    <property type="evidence" value="ECO:0007669"/>
    <property type="project" value="UniProtKB-KW"/>
</dbReference>
<dbReference type="AlphaFoldDB" id="A0A4R2I8W2"/>